<feature type="region of interest" description="Disordered" evidence="10">
    <location>
        <begin position="238"/>
        <end position="272"/>
    </location>
</feature>
<feature type="domain" description="C2H2-type" evidence="11">
    <location>
        <begin position="541"/>
        <end position="568"/>
    </location>
</feature>
<dbReference type="GO" id="GO:0008270">
    <property type="term" value="F:zinc ion binding"/>
    <property type="evidence" value="ECO:0007669"/>
    <property type="project" value="UniProtKB-KW"/>
</dbReference>
<evidence type="ECO:0000313" key="13">
    <source>
        <dbReference type="Proteomes" id="UP000245119"/>
    </source>
</evidence>
<feature type="domain" description="C2H2-type" evidence="11">
    <location>
        <begin position="457"/>
        <end position="484"/>
    </location>
</feature>
<keyword evidence="5" id="KW-0862">Zinc</keyword>
<dbReference type="GO" id="GO:0000978">
    <property type="term" value="F:RNA polymerase II cis-regulatory region sequence-specific DNA binding"/>
    <property type="evidence" value="ECO:0007669"/>
    <property type="project" value="TreeGrafter"/>
</dbReference>
<feature type="domain" description="C2H2-type" evidence="11">
    <location>
        <begin position="513"/>
        <end position="540"/>
    </location>
</feature>
<comment type="caution">
    <text evidence="12">The sequence shown here is derived from an EMBL/GenBank/DDBJ whole genome shotgun (WGS) entry which is preliminary data.</text>
</comment>
<evidence type="ECO:0000256" key="9">
    <source>
        <dbReference type="PROSITE-ProRule" id="PRU00042"/>
    </source>
</evidence>
<evidence type="ECO:0000256" key="4">
    <source>
        <dbReference type="ARBA" id="ARBA00022771"/>
    </source>
</evidence>
<evidence type="ECO:0000259" key="11">
    <source>
        <dbReference type="PROSITE" id="PS50157"/>
    </source>
</evidence>
<dbReference type="AlphaFoldDB" id="A0A2T7PND1"/>
<keyword evidence="6" id="KW-0805">Transcription regulation</keyword>
<evidence type="ECO:0000256" key="8">
    <source>
        <dbReference type="ARBA" id="ARBA00023242"/>
    </source>
</evidence>
<evidence type="ECO:0000256" key="1">
    <source>
        <dbReference type="ARBA" id="ARBA00004123"/>
    </source>
</evidence>
<dbReference type="Pfam" id="PF00096">
    <property type="entry name" value="zf-C2H2"/>
    <property type="match status" value="5"/>
</dbReference>
<dbReference type="GO" id="GO:0002682">
    <property type="term" value="P:regulation of immune system process"/>
    <property type="evidence" value="ECO:0007669"/>
    <property type="project" value="TreeGrafter"/>
</dbReference>
<dbReference type="PANTHER" id="PTHR24399">
    <property type="entry name" value="ZINC FINGER AND BTB DOMAIN-CONTAINING"/>
    <property type="match status" value="1"/>
</dbReference>
<keyword evidence="7" id="KW-0804">Transcription</keyword>
<dbReference type="Pfam" id="PF13912">
    <property type="entry name" value="zf-C2H2_6"/>
    <property type="match status" value="1"/>
</dbReference>
<dbReference type="Gene3D" id="3.30.160.60">
    <property type="entry name" value="Classic Zinc Finger"/>
    <property type="match status" value="7"/>
</dbReference>
<feature type="domain" description="C2H2-type" evidence="11">
    <location>
        <begin position="569"/>
        <end position="597"/>
    </location>
</feature>
<protein>
    <recommendedName>
        <fullName evidence="11">C2H2-type domain-containing protein</fullName>
    </recommendedName>
</protein>
<dbReference type="FunFam" id="3.30.160.60:FF:000446">
    <property type="entry name" value="Zinc finger protein"/>
    <property type="match status" value="1"/>
</dbReference>
<evidence type="ECO:0000256" key="5">
    <source>
        <dbReference type="ARBA" id="ARBA00022833"/>
    </source>
</evidence>
<evidence type="ECO:0000256" key="7">
    <source>
        <dbReference type="ARBA" id="ARBA00023163"/>
    </source>
</evidence>
<gene>
    <name evidence="12" type="ORF">C0Q70_06212</name>
</gene>
<evidence type="ECO:0000256" key="6">
    <source>
        <dbReference type="ARBA" id="ARBA00023015"/>
    </source>
</evidence>
<dbReference type="PROSITE" id="PS50157">
    <property type="entry name" value="ZINC_FINGER_C2H2_2"/>
    <property type="match status" value="8"/>
</dbReference>
<feature type="domain" description="C2H2-type" evidence="11">
    <location>
        <begin position="427"/>
        <end position="455"/>
    </location>
</feature>
<evidence type="ECO:0000256" key="3">
    <source>
        <dbReference type="ARBA" id="ARBA00022737"/>
    </source>
</evidence>
<dbReference type="Pfam" id="PF13894">
    <property type="entry name" value="zf-C2H2_4"/>
    <property type="match status" value="2"/>
</dbReference>
<reference evidence="12 13" key="1">
    <citation type="submission" date="2018-04" db="EMBL/GenBank/DDBJ databases">
        <title>The genome of golden apple snail Pomacea canaliculata provides insight into stress tolerance and invasive adaptation.</title>
        <authorList>
            <person name="Liu C."/>
            <person name="Liu B."/>
            <person name="Ren Y."/>
            <person name="Zhang Y."/>
            <person name="Wang H."/>
            <person name="Li S."/>
            <person name="Jiang F."/>
            <person name="Yin L."/>
            <person name="Zhang G."/>
            <person name="Qian W."/>
            <person name="Fan W."/>
        </authorList>
    </citation>
    <scope>NUCLEOTIDE SEQUENCE [LARGE SCALE GENOMIC DNA]</scope>
    <source>
        <strain evidence="12">SZHN2017</strain>
        <tissue evidence="12">Muscle</tissue>
    </source>
</reference>
<dbReference type="SUPFAM" id="SSF57667">
    <property type="entry name" value="beta-beta-alpha zinc fingers"/>
    <property type="match status" value="5"/>
</dbReference>
<dbReference type="OMA" id="FEHGKTD"/>
<evidence type="ECO:0000313" key="12">
    <source>
        <dbReference type="EMBL" id="PVD34931.1"/>
    </source>
</evidence>
<keyword evidence="8" id="KW-0539">Nucleus</keyword>
<proteinExistence type="predicted"/>
<dbReference type="InterPro" id="IPR013087">
    <property type="entry name" value="Znf_C2H2_type"/>
</dbReference>
<dbReference type="FunFam" id="3.30.160.60:FF:000624">
    <property type="entry name" value="zinc finger protein 697"/>
    <property type="match status" value="1"/>
</dbReference>
<dbReference type="InterPro" id="IPR036236">
    <property type="entry name" value="Znf_C2H2_sf"/>
</dbReference>
<evidence type="ECO:0000256" key="10">
    <source>
        <dbReference type="SAM" id="MobiDB-lite"/>
    </source>
</evidence>
<keyword evidence="3" id="KW-0677">Repeat</keyword>
<keyword evidence="13" id="KW-1185">Reference proteome</keyword>
<accession>A0A2T7PND1</accession>
<dbReference type="GO" id="GO:0005654">
    <property type="term" value="C:nucleoplasm"/>
    <property type="evidence" value="ECO:0007669"/>
    <property type="project" value="TreeGrafter"/>
</dbReference>
<comment type="subcellular location">
    <subcellularLocation>
        <location evidence="1">Nucleus</location>
    </subcellularLocation>
</comment>
<dbReference type="PANTHER" id="PTHR24399:SF23">
    <property type="entry name" value="C2H2-TYPE DOMAIN-CONTAINING PROTEIN"/>
    <property type="match status" value="1"/>
</dbReference>
<sequence>MCANLSTTPTNSSQYECAFKEFSDSFHPQEHAAKTNPAAQKVSQDQVFKPPEPLVMYSDLQLNPDPAAKNIPTLDNIERALKNMYTKNKFATSAVAKLIQAKKTSFTENEPNKVSPIDVPSHFGSLESDHVDSIIQYVPVGIAEKTTTTSKHNPVIKQKEYSKEMLENVKSEVEDSGTKGEEMPVPVYSKVELSLKKVDIDNAVKIDKNITASKNKLYKEELNTGNFNVENKKACLSKTSSKSGSALNRADEQLTAPIMGKSENADDKSDVTQNNSIKIKKKVLIEKDNVNKVKLRKRKKRTVKKKENPNIAKVEISNFPQKKKRGRPPKPLSLSLEEKHFLCDLCSYVTKNHSDLHRHKLKSHPRNEYKCEECGRMFGCSKNLKRHLVSHRGAENACDTCGKMYKSRRSLAAHLKTHAEGYVKPEFPCEFCSKVFSTKYVLAQHIKADHLGMKPTFFCPVCGKSFTQKHSYLEHANIHLGVKPYQCEICGKSFSYDQALKEHKYMHDETKRFECLICHKKFRQRRALSIHVKIHSDHKDYVCSTCGKGFSQKQAMIRHERVHTGQTPFLCATCGRSFADSSVLRRHMIFVHKKNSKLPPKNQEAISNNATFSVTHIHEIKECLPQQFPSPVIQERSTEHTLTHL</sequence>
<dbReference type="EMBL" id="PZQS01000003">
    <property type="protein sequence ID" value="PVD34931.1"/>
    <property type="molecule type" value="Genomic_DNA"/>
</dbReference>
<dbReference type="GO" id="GO:0001817">
    <property type="term" value="P:regulation of cytokine production"/>
    <property type="evidence" value="ECO:0007669"/>
    <property type="project" value="TreeGrafter"/>
</dbReference>
<name>A0A2T7PND1_POMCA</name>
<organism evidence="12 13">
    <name type="scientific">Pomacea canaliculata</name>
    <name type="common">Golden apple snail</name>
    <dbReference type="NCBI Taxonomy" id="400727"/>
    <lineage>
        <taxon>Eukaryota</taxon>
        <taxon>Metazoa</taxon>
        <taxon>Spiralia</taxon>
        <taxon>Lophotrochozoa</taxon>
        <taxon>Mollusca</taxon>
        <taxon>Gastropoda</taxon>
        <taxon>Caenogastropoda</taxon>
        <taxon>Architaenioglossa</taxon>
        <taxon>Ampullarioidea</taxon>
        <taxon>Ampullariidae</taxon>
        <taxon>Pomacea</taxon>
    </lineage>
</organism>
<dbReference type="SMART" id="SM00355">
    <property type="entry name" value="ZnF_C2H2"/>
    <property type="match status" value="9"/>
</dbReference>
<dbReference type="GO" id="GO:0001227">
    <property type="term" value="F:DNA-binding transcription repressor activity, RNA polymerase II-specific"/>
    <property type="evidence" value="ECO:0007669"/>
    <property type="project" value="TreeGrafter"/>
</dbReference>
<evidence type="ECO:0000256" key="2">
    <source>
        <dbReference type="ARBA" id="ARBA00022723"/>
    </source>
</evidence>
<keyword evidence="4 9" id="KW-0863">Zinc-finger</keyword>
<dbReference type="OrthoDB" id="6077919at2759"/>
<dbReference type="STRING" id="400727.A0A2T7PND1"/>
<feature type="domain" description="C2H2-type" evidence="11">
    <location>
        <begin position="396"/>
        <end position="419"/>
    </location>
</feature>
<dbReference type="FunFam" id="3.30.160.60:FF:000478">
    <property type="entry name" value="Zinc finger protein 133"/>
    <property type="match status" value="1"/>
</dbReference>
<keyword evidence="2" id="KW-0479">Metal-binding</keyword>
<feature type="domain" description="C2H2-type" evidence="11">
    <location>
        <begin position="369"/>
        <end position="396"/>
    </location>
</feature>
<dbReference type="PROSITE" id="PS00028">
    <property type="entry name" value="ZINC_FINGER_C2H2_1"/>
    <property type="match status" value="8"/>
</dbReference>
<dbReference type="Proteomes" id="UP000245119">
    <property type="component" value="Linkage Group LG3"/>
</dbReference>
<feature type="domain" description="C2H2-type" evidence="11">
    <location>
        <begin position="485"/>
        <end position="512"/>
    </location>
</feature>